<dbReference type="EMBL" id="JACEHE010000008">
    <property type="protein sequence ID" value="MBA2947243.1"/>
    <property type="molecule type" value="Genomic_DNA"/>
</dbReference>
<protein>
    <recommendedName>
        <fullName evidence="5">Lipoprotein</fullName>
    </recommendedName>
</protein>
<feature type="region of interest" description="Disordered" evidence="1">
    <location>
        <begin position="118"/>
        <end position="144"/>
    </location>
</feature>
<gene>
    <name evidence="3" type="ORF">H1D24_15925</name>
</gene>
<sequence>MAAVPRRTTIAPAFLALAALALAGCGSSSADDRGASEPVATGSVSKITSAKELAFPLDAYELTPQQSRQLDLAQDRLVTQCMSKQGFPWAEPQRPALVEGNRHNRRYGILDEAEARRTGYHGPQQTGTGAKGRETGRDSSDAAQKAAGTCVLEAKAKLNGKKTMDKADTTPDAFVEQLIIQDAERAEQDPQVQKAFAKWSACMDDRGFDYADPWDSNNDPQWGESETATDRERQVAAADASCKIENNLAGVWLAVETAYQQRTIEENAEALAGVKKANEDALRRAADVLGDS</sequence>
<evidence type="ECO:0000313" key="4">
    <source>
        <dbReference type="Proteomes" id="UP000545761"/>
    </source>
</evidence>
<comment type="caution">
    <text evidence="3">The sequence shown here is derived from an EMBL/GenBank/DDBJ whole genome shotgun (WGS) entry which is preliminary data.</text>
</comment>
<evidence type="ECO:0000256" key="2">
    <source>
        <dbReference type="SAM" id="SignalP"/>
    </source>
</evidence>
<evidence type="ECO:0000313" key="3">
    <source>
        <dbReference type="EMBL" id="MBA2947243.1"/>
    </source>
</evidence>
<feature type="compositionally biased region" description="Basic and acidic residues" evidence="1">
    <location>
        <begin position="131"/>
        <end position="140"/>
    </location>
</feature>
<evidence type="ECO:0000256" key="1">
    <source>
        <dbReference type="SAM" id="MobiDB-lite"/>
    </source>
</evidence>
<feature type="compositionally biased region" description="Polar residues" evidence="1">
    <location>
        <begin position="215"/>
        <end position="226"/>
    </location>
</feature>
<evidence type="ECO:0008006" key="5">
    <source>
        <dbReference type="Google" id="ProtNLM"/>
    </source>
</evidence>
<organism evidence="3 4">
    <name type="scientific">Streptomyces himalayensis subsp. himalayensis</name>
    <dbReference type="NCBI Taxonomy" id="2756131"/>
    <lineage>
        <taxon>Bacteria</taxon>
        <taxon>Bacillati</taxon>
        <taxon>Actinomycetota</taxon>
        <taxon>Actinomycetes</taxon>
        <taxon>Kitasatosporales</taxon>
        <taxon>Streptomycetaceae</taxon>
        <taxon>Streptomyces</taxon>
        <taxon>Streptomyces himalayensis</taxon>
    </lineage>
</organism>
<dbReference type="PROSITE" id="PS51257">
    <property type="entry name" value="PROKAR_LIPOPROTEIN"/>
    <property type="match status" value="1"/>
</dbReference>
<dbReference type="RefSeq" id="WP_181658204.1">
    <property type="nucleotide sequence ID" value="NZ_JACEHE010000008.1"/>
</dbReference>
<dbReference type="AlphaFoldDB" id="A0A7W0DLC9"/>
<dbReference type="Proteomes" id="UP000545761">
    <property type="component" value="Unassembled WGS sequence"/>
</dbReference>
<reference evidence="3 4" key="1">
    <citation type="submission" date="2020-07" db="EMBL/GenBank/DDBJ databases">
        <title>Streptomyces isolated from Indian soil.</title>
        <authorList>
            <person name="Mandal S."/>
            <person name="Maiti P.K."/>
        </authorList>
    </citation>
    <scope>NUCLEOTIDE SEQUENCE [LARGE SCALE GENOMIC DNA]</scope>
    <source>
        <strain evidence="3 4">PSKA28</strain>
    </source>
</reference>
<feature type="signal peptide" evidence="2">
    <location>
        <begin position="1"/>
        <end position="30"/>
    </location>
</feature>
<feature type="region of interest" description="Disordered" evidence="1">
    <location>
        <begin position="210"/>
        <end position="233"/>
    </location>
</feature>
<feature type="chain" id="PRO_5031297127" description="Lipoprotein" evidence="2">
    <location>
        <begin position="31"/>
        <end position="292"/>
    </location>
</feature>
<accession>A0A7W0DLC9</accession>
<keyword evidence="2" id="KW-0732">Signal</keyword>
<proteinExistence type="predicted"/>
<name>A0A7W0DLC9_9ACTN</name>